<dbReference type="AlphaFoldDB" id="A0A377V3Z4"/>
<evidence type="ECO:0000313" key="3">
    <source>
        <dbReference type="Proteomes" id="UP000255518"/>
    </source>
</evidence>
<reference evidence="2 3" key="1">
    <citation type="submission" date="2018-06" db="EMBL/GenBank/DDBJ databases">
        <authorList>
            <consortium name="Pathogen Informatics"/>
            <person name="Doyle S."/>
        </authorList>
    </citation>
    <scope>NUCLEOTIDE SEQUENCE [LARGE SCALE GENOMIC DNA]</scope>
    <source>
        <strain evidence="2 3">NCTC13443</strain>
    </source>
</reference>
<feature type="transmembrane region" description="Helical" evidence="1">
    <location>
        <begin position="48"/>
        <end position="69"/>
    </location>
</feature>
<protein>
    <submittedName>
        <fullName evidence="2">ABC transporter permease</fullName>
    </submittedName>
</protein>
<name>A0A377V3Z4_KLEPN</name>
<keyword evidence="1" id="KW-0472">Membrane</keyword>
<feature type="transmembrane region" description="Helical" evidence="1">
    <location>
        <begin position="294"/>
        <end position="312"/>
    </location>
</feature>
<organism evidence="2 3">
    <name type="scientific">Klebsiella pneumoniae</name>
    <dbReference type="NCBI Taxonomy" id="573"/>
    <lineage>
        <taxon>Bacteria</taxon>
        <taxon>Pseudomonadati</taxon>
        <taxon>Pseudomonadota</taxon>
        <taxon>Gammaproteobacteria</taxon>
        <taxon>Enterobacterales</taxon>
        <taxon>Enterobacteriaceae</taxon>
        <taxon>Klebsiella/Raoultella group</taxon>
        <taxon>Klebsiella</taxon>
        <taxon>Klebsiella pneumoniae complex</taxon>
    </lineage>
</organism>
<keyword evidence="1" id="KW-0812">Transmembrane</keyword>
<gene>
    <name evidence="2" type="primary">ynjC_1</name>
    <name evidence="2" type="ORF">NCTC13443_03298</name>
</gene>
<evidence type="ECO:0000256" key="1">
    <source>
        <dbReference type="SAM" id="Phobius"/>
    </source>
</evidence>
<dbReference type="Proteomes" id="UP000255518">
    <property type="component" value="Unassembled WGS sequence"/>
</dbReference>
<sequence length="319" mass="32798">MVLLATTAWSLSAVDVALVLGPGNPPTLAVLAWQWLSQGDELQQAKGALASLLLMASLGGLALVAWSGWRLQRQYQPDLHGVRHPHPHALPGRLLAALLPLSGLLGALLLAGLARSAPPQMDALGNSLGLALAACALGAAVCLLWLACGPARGDGWSGYRWSCRPCRWPTASTGWRCMPGLTVTGGPSCGPSAVGGALDAVYFAPGLAPARSAADGCRPHARLGIHAYFLVADPAFANSPTADRPGGGLLSEHRAVSANAMAGAGRIPTLTSQAVALSSGGEAQTLAAQALWQLLLPAVCFTLTALLAWLAGRYRRGLR</sequence>
<accession>A0A377V3Z4</accession>
<dbReference type="EMBL" id="UGKT01000001">
    <property type="protein sequence ID" value="STT02939.1"/>
    <property type="molecule type" value="Genomic_DNA"/>
</dbReference>
<proteinExistence type="predicted"/>
<feature type="transmembrane region" description="Helical" evidence="1">
    <location>
        <begin position="90"/>
        <end position="114"/>
    </location>
</feature>
<evidence type="ECO:0000313" key="2">
    <source>
        <dbReference type="EMBL" id="STT02939.1"/>
    </source>
</evidence>
<keyword evidence="1" id="KW-1133">Transmembrane helix</keyword>
<feature type="transmembrane region" description="Helical" evidence="1">
    <location>
        <begin position="126"/>
        <end position="147"/>
    </location>
</feature>